<dbReference type="PANTHER" id="PTHR22847">
    <property type="entry name" value="WD40 REPEAT PROTEIN"/>
    <property type="match status" value="1"/>
</dbReference>
<evidence type="ECO:0000256" key="4">
    <source>
        <dbReference type="SAM" id="Phobius"/>
    </source>
</evidence>
<dbReference type="PROSITE" id="PS50082">
    <property type="entry name" value="WD_REPEATS_2"/>
    <property type="match status" value="3"/>
</dbReference>
<dbReference type="PANTHER" id="PTHR22847:SF637">
    <property type="entry name" value="WD REPEAT DOMAIN 5B"/>
    <property type="match status" value="1"/>
</dbReference>
<organism evidence="5 6">
    <name type="scientific">Reticulomyxa filosa</name>
    <dbReference type="NCBI Taxonomy" id="46433"/>
    <lineage>
        <taxon>Eukaryota</taxon>
        <taxon>Sar</taxon>
        <taxon>Rhizaria</taxon>
        <taxon>Retaria</taxon>
        <taxon>Foraminifera</taxon>
        <taxon>Monothalamids</taxon>
        <taxon>Reticulomyxidae</taxon>
        <taxon>Reticulomyxa</taxon>
    </lineage>
</organism>
<gene>
    <name evidence="5" type="ORF">RFI_38966</name>
</gene>
<feature type="repeat" description="WD" evidence="3">
    <location>
        <begin position="116"/>
        <end position="142"/>
    </location>
</feature>
<dbReference type="InterPro" id="IPR020472">
    <property type="entry name" value="WD40_PAC1"/>
</dbReference>
<feature type="repeat" description="WD" evidence="3">
    <location>
        <begin position="60"/>
        <end position="103"/>
    </location>
</feature>
<dbReference type="InterPro" id="IPR036322">
    <property type="entry name" value="WD40_repeat_dom_sf"/>
</dbReference>
<dbReference type="PROSITE" id="PS00678">
    <property type="entry name" value="WD_REPEATS_1"/>
    <property type="match status" value="3"/>
</dbReference>
<comment type="caution">
    <text evidence="5">The sequence shown here is derived from an EMBL/GenBank/DDBJ whole genome shotgun (WGS) entry which is preliminary data.</text>
</comment>
<keyword evidence="4" id="KW-0472">Membrane</keyword>
<sequence>IIQFVYGILKHQNHYIFSMDMKMLFGVLLFRYYKYTICSGSWDNTIRIWDIETTKQLSVFKGHKNFVMSVKYGSNELLNTILSGSEDKSVRLWDIRSGQQIQVLMDIKYCVNSSGNSNVICSGSDDNTIRFWDIRSNKNELYVIKGNAKIDGGILCLKFIGLKKKDKTKNVTYDLNLCYALKDLFYLTLFKKLKKLHSMFQELKSIINENILQFICYLNTILSIVAFHFNSILFF</sequence>
<keyword evidence="4" id="KW-0812">Transmembrane</keyword>
<keyword evidence="4" id="KW-1133">Transmembrane helix</keyword>
<dbReference type="Gene3D" id="2.130.10.10">
    <property type="entry name" value="YVTN repeat-like/Quinoprotein amine dehydrogenase"/>
    <property type="match status" value="1"/>
</dbReference>
<evidence type="ECO:0000256" key="2">
    <source>
        <dbReference type="ARBA" id="ARBA00022737"/>
    </source>
</evidence>
<dbReference type="EMBL" id="ASPP01046467">
    <property type="protein sequence ID" value="ETN98526.1"/>
    <property type="molecule type" value="Genomic_DNA"/>
</dbReference>
<evidence type="ECO:0000256" key="3">
    <source>
        <dbReference type="PROSITE-ProRule" id="PRU00221"/>
    </source>
</evidence>
<dbReference type="InterPro" id="IPR015943">
    <property type="entry name" value="WD40/YVTN_repeat-like_dom_sf"/>
</dbReference>
<dbReference type="SUPFAM" id="SSF50978">
    <property type="entry name" value="WD40 repeat-like"/>
    <property type="match status" value="1"/>
</dbReference>
<dbReference type="Proteomes" id="UP000023152">
    <property type="component" value="Unassembled WGS sequence"/>
</dbReference>
<feature type="repeat" description="WD" evidence="3">
    <location>
        <begin position="37"/>
        <end position="59"/>
    </location>
</feature>
<name>X6LBK9_RETFI</name>
<evidence type="ECO:0000313" key="5">
    <source>
        <dbReference type="EMBL" id="ETN98526.1"/>
    </source>
</evidence>
<dbReference type="AlphaFoldDB" id="X6LBK9"/>
<evidence type="ECO:0000313" key="6">
    <source>
        <dbReference type="Proteomes" id="UP000023152"/>
    </source>
</evidence>
<feature type="non-terminal residue" evidence="5">
    <location>
        <position position="1"/>
    </location>
</feature>
<keyword evidence="1 3" id="KW-0853">WD repeat</keyword>
<dbReference type="PRINTS" id="PR00320">
    <property type="entry name" value="GPROTEINBRPT"/>
</dbReference>
<evidence type="ECO:0000256" key="1">
    <source>
        <dbReference type="ARBA" id="ARBA00022574"/>
    </source>
</evidence>
<protein>
    <submittedName>
        <fullName evidence="5">NACHT and WD40 domain protein</fullName>
    </submittedName>
</protein>
<dbReference type="GO" id="GO:1990234">
    <property type="term" value="C:transferase complex"/>
    <property type="evidence" value="ECO:0007669"/>
    <property type="project" value="UniProtKB-ARBA"/>
</dbReference>
<accession>X6LBK9</accession>
<keyword evidence="2" id="KW-0677">Repeat</keyword>
<proteinExistence type="predicted"/>
<dbReference type="Pfam" id="PF00400">
    <property type="entry name" value="WD40"/>
    <property type="match status" value="3"/>
</dbReference>
<dbReference type="InterPro" id="IPR019775">
    <property type="entry name" value="WD40_repeat_CS"/>
</dbReference>
<dbReference type="PROSITE" id="PS50294">
    <property type="entry name" value="WD_REPEATS_REGION"/>
    <property type="match status" value="1"/>
</dbReference>
<keyword evidence="6" id="KW-1185">Reference proteome</keyword>
<dbReference type="InterPro" id="IPR001680">
    <property type="entry name" value="WD40_rpt"/>
</dbReference>
<dbReference type="SMART" id="SM00320">
    <property type="entry name" value="WD40"/>
    <property type="match status" value="3"/>
</dbReference>
<reference evidence="5 6" key="1">
    <citation type="journal article" date="2013" name="Curr. Biol.">
        <title>The Genome of the Foraminiferan Reticulomyxa filosa.</title>
        <authorList>
            <person name="Glockner G."/>
            <person name="Hulsmann N."/>
            <person name="Schleicher M."/>
            <person name="Noegel A.A."/>
            <person name="Eichinger L."/>
            <person name="Gallinger C."/>
            <person name="Pawlowski J."/>
            <person name="Sierra R."/>
            <person name="Euteneuer U."/>
            <person name="Pillet L."/>
            <person name="Moustafa A."/>
            <person name="Platzer M."/>
            <person name="Groth M."/>
            <person name="Szafranski K."/>
            <person name="Schliwa M."/>
        </authorList>
    </citation>
    <scope>NUCLEOTIDE SEQUENCE [LARGE SCALE GENOMIC DNA]</scope>
</reference>
<feature type="transmembrane region" description="Helical" evidence="4">
    <location>
        <begin position="211"/>
        <end position="234"/>
    </location>
</feature>